<dbReference type="FunFam" id="3.90.190.10:FF:000026">
    <property type="entry name" value="tyrosine-protein phosphatase non-receptor type 9"/>
    <property type="match status" value="1"/>
</dbReference>
<dbReference type="InterPro" id="IPR016130">
    <property type="entry name" value="Tyr_Pase_AS"/>
</dbReference>
<evidence type="ECO:0000313" key="10">
    <source>
        <dbReference type="Proteomes" id="UP000801492"/>
    </source>
</evidence>
<dbReference type="FunFam" id="3.90.190.10:FF:000102">
    <property type="entry name" value="Receptor-type tyrosine-protein phosphatase"/>
    <property type="match status" value="1"/>
</dbReference>
<dbReference type="Proteomes" id="UP000801492">
    <property type="component" value="Unassembled WGS sequence"/>
</dbReference>
<feature type="transmembrane region" description="Helical" evidence="6">
    <location>
        <begin position="126"/>
        <end position="145"/>
    </location>
</feature>
<dbReference type="PRINTS" id="PR00700">
    <property type="entry name" value="PRTYPHPHTASE"/>
</dbReference>
<dbReference type="PANTHER" id="PTHR19134:SF562">
    <property type="entry name" value="PROTEIN-TYROSINE-PHOSPHATASE"/>
    <property type="match status" value="1"/>
</dbReference>
<dbReference type="InterPro" id="IPR003595">
    <property type="entry name" value="Tyr_Pase_cat"/>
</dbReference>
<feature type="domain" description="Tyrosine-protein phosphatase" evidence="7">
    <location>
        <begin position="250"/>
        <end position="503"/>
    </location>
</feature>
<protein>
    <recommendedName>
        <fullName evidence="2">protein-tyrosine-phosphatase</fullName>
        <ecNumber evidence="2">3.1.3.48</ecNumber>
    </recommendedName>
</protein>
<evidence type="ECO:0000256" key="1">
    <source>
        <dbReference type="ARBA" id="ARBA00009580"/>
    </source>
</evidence>
<comment type="similarity">
    <text evidence="1">Belongs to the protein-tyrosine phosphatase family.</text>
</comment>
<dbReference type="SUPFAM" id="SSF52799">
    <property type="entry name" value="(Phosphotyrosine protein) phosphatases II"/>
    <property type="match status" value="2"/>
</dbReference>
<keyword evidence="6" id="KW-1133">Transmembrane helix</keyword>
<dbReference type="EMBL" id="VTPC01007504">
    <property type="protein sequence ID" value="KAF2893956.1"/>
    <property type="molecule type" value="Genomic_DNA"/>
</dbReference>
<evidence type="ECO:0000313" key="9">
    <source>
        <dbReference type="EMBL" id="KAF2893956.1"/>
    </source>
</evidence>
<dbReference type="SMART" id="SM00194">
    <property type="entry name" value="PTPc"/>
    <property type="match status" value="2"/>
</dbReference>
<proteinExistence type="inferred from homology"/>
<keyword evidence="6" id="KW-0812">Transmembrane</keyword>
<dbReference type="InterPro" id="IPR029021">
    <property type="entry name" value="Prot-tyrosine_phosphatase-like"/>
</dbReference>
<dbReference type="PROSITE" id="PS00383">
    <property type="entry name" value="TYR_PHOSPHATASE_1"/>
    <property type="match status" value="1"/>
</dbReference>
<feature type="domain" description="Tyrosine specific protein phosphatases" evidence="8">
    <location>
        <begin position="713"/>
        <end position="787"/>
    </location>
</feature>
<evidence type="ECO:0000259" key="7">
    <source>
        <dbReference type="PROSITE" id="PS50055"/>
    </source>
</evidence>
<feature type="domain" description="Tyrosine-protein phosphatase" evidence="7">
    <location>
        <begin position="530"/>
        <end position="796"/>
    </location>
</feature>
<dbReference type="AlphaFoldDB" id="A0A8K0GCI4"/>
<dbReference type="Pfam" id="PF00102">
    <property type="entry name" value="Y_phosphatase"/>
    <property type="match status" value="2"/>
</dbReference>
<evidence type="ECO:0000256" key="4">
    <source>
        <dbReference type="ARBA" id="ARBA00022912"/>
    </source>
</evidence>
<evidence type="ECO:0000256" key="6">
    <source>
        <dbReference type="SAM" id="Phobius"/>
    </source>
</evidence>
<evidence type="ECO:0000256" key="2">
    <source>
        <dbReference type="ARBA" id="ARBA00013064"/>
    </source>
</evidence>
<accession>A0A8K0GCI4</accession>
<dbReference type="GO" id="GO:0004725">
    <property type="term" value="F:protein tyrosine phosphatase activity"/>
    <property type="evidence" value="ECO:0007669"/>
    <property type="project" value="UniProtKB-EC"/>
</dbReference>
<dbReference type="EC" id="3.1.3.48" evidence="2"/>
<dbReference type="InterPro" id="IPR000387">
    <property type="entry name" value="Tyr_Pase_dom"/>
</dbReference>
<dbReference type="CDD" id="cd00047">
    <property type="entry name" value="PTPc"/>
    <property type="match status" value="1"/>
</dbReference>
<keyword evidence="3" id="KW-0378">Hydrolase</keyword>
<dbReference type="InterPro" id="IPR050348">
    <property type="entry name" value="Protein-Tyr_Phosphatase"/>
</dbReference>
<dbReference type="PROSITE" id="PS50055">
    <property type="entry name" value="TYR_PHOSPHATASE_PTP"/>
    <property type="match status" value="2"/>
</dbReference>
<dbReference type="GO" id="GO:0008045">
    <property type="term" value="P:motor neuron axon guidance"/>
    <property type="evidence" value="ECO:0007669"/>
    <property type="project" value="TreeGrafter"/>
</dbReference>
<reference evidence="9" key="1">
    <citation type="submission" date="2019-08" db="EMBL/GenBank/DDBJ databases">
        <title>The genome of the North American firefly Photinus pyralis.</title>
        <authorList>
            <consortium name="Photinus pyralis genome working group"/>
            <person name="Fallon T.R."/>
            <person name="Sander Lower S.E."/>
            <person name="Weng J.-K."/>
        </authorList>
    </citation>
    <scope>NUCLEOTIDE SEQUENCE</scope>
    <source>
        <strain evidence="9">TRF0915ILg1</strain>
        <tissue evidence="9">Whole body</tissue>
    </source>
</reference>
<gene>
    <name evidence="9" type="ORF">ILUMI_12217</name>
</gene>
<sequence length="811" mass="93328">MYIIVSSTNSKSGSVTTIDAIPDVKNRLDPPGNSFSWIVAEFDNSTVKKEFIIGDDTKLKSDRLKRELYNAELDSNMMYAVGIAFVNEYKDLKRYRIYKMQAMTMQNVDRQTETQMDGEDRSTTNYALFALLLLLLVPIIIFAVFRKKEIKSKFNLMRFPVVTSVTNLGPSRSPDVIPLTNIESTPTQVLLEPKQRLPTNISNPILEHASGTRSSTTNSNEVKTNNKFSKPVKITDFEEYVKQSIENGELKRQHQLFPRGQTKPWDYGLLPQNKFKNRYNNLAAYDHTRVKLAKINNDPYSDYINANYIEGYNTKKTYIATQGPTVATVNDFWRMIWQENVNYIVMLANVVEEGKKKSEQYWPNANECLEFGDIQVKYYSSRVFAHYEYRTFVVTKNDVQRTVEQLHFTSWPDHGVPLYSESLVPLLRKLLTIPQGTSPIVVHCSAGVGRTGTIILCDLCLRMAVREGTVNVLKHQHNIREQRANLVDNIEQYKLAHLVLLECLVAMPPSITCDEKAESMILELLESERLQQQLQYVNDKAWQDQAMRPATQVTAKPEWSAKNRFQDITPSGYGTVYLSRFPVNDEHSDYINAVEVDGFGCPQQFIVTQQPLRETVPEFWRMIDEKKITTIVSLNKINLANETSCIFWPTAKVNEIQPVPYLKIQFHNKVDNKYYNIITIHMFSTKDKESNKQIVKLIVFKEWDASKPIPDSEESLLLLWEETERLGRGKNPIVVTCYDGAKACGLFIALSFVIGNIKLEQECDVCLAVRTVRRNRKQFVTEMEQFVFLYQAAICYLRSFSLYSNFTTGKL</sequence>
<dbReference type="OrthoDB" id="6108687at2759"/>
<dbReference type="PANTHER" id="PTHR19134">
    <property type="entry name" value="RECEPTOR-TYPE TYROSINE-PROTEIN PHOSPHATASE"/>
    <property type="match status" value="1"/>
</dbReference>
<dbReference type="Gene3D" id="3.90.190.10">
    <property type="entry name" value="Protein tyrosine phosphatase superfamily"/>
    <property type="match status" value="2"/>
</dbReference>
<feature type="domain" description="Tyrosine specific protein phosphatases" evidence="8">
    <location>
        <begin position="421"/>
        <end position="494"/>
    </location>
</feature>
<evidence type="ECO:0000259" key="8">
    <source>
        <dbReference type="PROSITE" id="PS50056"/>
    </source>
</evidence>
<dbReference type="InterPro" id="IPR000242">
    <property type="entry name" value="PTP_cat"/>
</dbReference>
<dbReference type="PROSITE" id="PS50056">
    <property type="entry name" value="TYR_PHOSPHATASE_2"/>
    <property type="match status" value="2"/>
</dbReference>
<comment type="caution">
    <text evidence="9">The sequence shown here is derived from an EMBL/GenBank/DDBJ whole genome shotgun (WGS) entry which is preliminary data.</text>
</comment>
<keyword evidence="10" id="KW-1185">Reference proteome</keyword>
<name>A0A8K0GCI4_IGNLU</name>
<evidence type="ECO:0000256" key="3">
    <source>
        <dbReference type="ARBA" id="ARBA00022801"/>
    </source>
</evidence>
<evidence type="ECO:0000256" key="5">
    <source>
        <dbReference type="ARBA" id="ARBA00051722"/>
    </source>
</evidence>
<dbReference type="SMART" id="SM00404">
    <property type="entry name" value="PTPc_motif"/>
    <property type="match status" value="2"/>
</dbReference>
<comment type="catalytic activity">
    <reaction evidence="5">
        <text>O-phospho-L-tyrosyl-[protein] + H2O = L-tyrosyl-[protein] + phosphate</text>
        <dbReference type="Rhea" id="RHEA:10684"/>
        <dbReference type="Rhea" id="RHEA-COMP:10136"/>
        <dbReference type="Rhea" id="RHEA-COMP:20101"/>
        <dbReference type="ChEBI" id="CHEBI:15377"/>
        <dbReference type="ChEBI" id="CHEBI:43474"/>
        <dbReference type="ChEBI" id="CHEBI:46858"/>
        <dbReference type="ChEBI" id="CHEBI:61978"/>
        <dbReference type="EC" id="3.1.3.48"/>
    </reaction>
</comment>
<keyword evidence="4" id="KW-0904">Protein phosphatase</keyword>
<organism evidence="9 10">
    <name type="scientific">Ignelater luminosus</name>
    <name type="common">Cucubano</name>
    <name type="synonym">Pyrophorus luminosus</name>
    <dbReference type="NCBI Taxonomy" id="2038154"/>
    <lineage>
        <taxon>Eukaryota</taxon>
        <taxon>Metazoa</taxon>
        <taxon>Ecdysozoa</taxon>
        <taxon>Arthropoda</taxon>
        <taxon>Hexapoda</taxon>
        <taxon>Insecta</taxon>
        <taxon>Pterygota</taxon>
        <taxon>Neoptera</taxon>
        <taxon>Endopterygota</taxon>
        <taxon>Coleoptera</taxon>
        <taxon>Polyphaga</taxon>
        <taxon>Elateriformia</taxon>
        <taxon>Elateroidea</taxon>
        <taxon>Elateridae</taxon>
        <taxon>Agrypninae</taxon>
        <taxon>Pyrophorini</taxon>
        <taxon>Ignelater</taxon>
    </lineage>
</organism>
<keyword evidence="6" id="KW-0472">Membrane</keyword>